<feature type="compositionally biased region" description="Basic residues" evidence="1">
    <location>
        <begin position="38"/>
        <end position="47"/>
    </location>
</feature>
<sequence length="47" mass="5802">MQVHKAETNKEEEKHRIFNAKGNKENVERRDIKEEKQRKRNKYPSYS</sequence>
<feature type="compositionally biased region" description="Basic and acidic residues" evidence="1">
    <location>
        <begin position="1"/>
        <end position="37"/>
    </location>
</feature>
<dbReference type="EMBL" id="PSQE01000001">
    <property type="protein sequence ID" value="RHN79804.1"/>
    <property type="molecule type" value="Genomic_DNA"/>
</dbReference>
<comment type="caution">
    <text evidence="2">The sequence shown here is derived from an EMBL/GenBank/DDBJ whole genome shotgun (WGS) entry which is preliminary data.</text>
</comment>
<gene>
    <name evidence="2" type="ORF">MtrunA17_Chr1g0181321</name>
</gene>
<organism evidence="2">
    <name type="scientific">Medicago truncatula</name>
    <name type="common">Barrel medic</name>
    <name type="synonym">Medicago tribuloides</name>
    <dbReference type="NCBI Taxonomy" id="3880"/>
    <lineage>
        <taxon>Eukaryota</taxon>
        <taxon>Viridiplantae</taxon>
        <taxon>Streptophyta</taxon>
        <taxon>Embryophyta</taxon>
        <taxon>Tracheophyta</taxon>
        <taxon>Spermatophyta</taxon>
        <taxon>Magnoliopsida</taxon>
        <taxon>eudicotyledons</taxon>
        <taxon>Gunneridae</taxon>
        <taxon>Pentapetalae</taxon>
        <taxon>rosids</taxon>
        <taxon>fabids</taxon>
        <taxon>Fabales</taxon>
        <taxon>Fabaceae</taxon>
        <taxon>Papilionoideae</taxon>
        <taxon>50 kb inversion clade</taxon>
        <taxon>NPAAA clade</taxon>
        <taxon>Hologalegina</taxon>
        <taxon>IRL clade</taxon>
        <taxon>Trifolieae</taxon>
        <taxon>Medicago</taxon>
    </lineage>
</organism>
<name>A0A396JRE8_MEDTR</name>
<proteinExistence type="predicted"/>
<evidence type="ECO:0000313" key="2">
    <source>
        <dbReference type="EMBL" id="RHN79804.1"/>
    </source>
</evidence>
<reference evidence="2" key="1">
    <citation type="journal article" date="2018" name="Nat. Plants">
        <title>Whole-genome landscape of Medicago truncatula symbiotic genes.</title>
        <authorList>
            <person name="Pecrix Y."/>
            <person name="Gamas P."/>
            <person name="Carrere S."/>
        </authorList>
    </citation>
    <scope>NUCLEOTIDE SEQUENCE</scope>
    <source>
        <tissue evidence="2">Leaves</tissue>
    </source>
</reference>
<accession>A0A396JRE8</accession>
<dbReference type="Gramene" id="rna3645">
    <property type="protein sequence ID" value="RHN79804.1"/>
    <property type="gene ID" value="gene3645"/>
</dbReference>
<dbReference type="AlphaFoldDB" id="A0A396JRE8"/>
<dbReference type="Proteomes" id="UP000265566">
    <property type="component" value="Chromosome 1"/>
</dbReference>
<protein>
    <submittedName>
        <fullName evidence="2">Uncharacterized protein</fullName>
    </submittedName>
</protein>
<evidence type="ECO:0000256" key="1">
    <source>
        <dbReference type="SAM" id="MobiDB-lite"/>
    </source>
</evidence>
<feature type="region of interest" description="Disordered" evidence="1">
    <location>
        <begin position="1"/>
        <end position="47"/>
    </location>
</feature>